<dbReference type="STRING" id="1416806.CAL12_15400"/>
<name>A0A1W6YLX5_9BORD</name>
<keyword evidence="2" id="KW-1185">Reference proteome</keyword>
<dbReference type="AlphaFoldDB" id="A0A1W6YLX5"/>
<proteinExistence type="predicted"/>
<evidence type="ECO:0008006" key="3">
    <source>
        <dbReference type="Google" id="ProtNLM"/>
    </source>
</evidence>
<protein>
    <recommendedName>
        <fullName evidence="3">DUF2946 domain-containing protein</fullName>
    </recommendedName>
</protein>
<gene>
    <name evidence="1" type="ORF">CAL12_15400</name>
</gene>
<organism evidence="1 2">
    <name type="scientific">Bordetella genomosp. 8</name>
    <dbReference type="NCBI Taxonomy" id="1416806"/>
    <lineage>
        <taxon>Bacteria</taxon>
        <taxon>Pseudomonadati</taxon>
        <taxon>Pseudomonadota</taxon>
        <taxon>Betaproteobacteria</taxon>
        <taxon>Burkholderiales</taxon>
        <taxon>Alcaligenaceae</taxon>
        <taxon>Bordetella</taxon>
    </lineage>
</organism>
<evidence type="ECO:0000313" key="1">
    <source>
        <dbReference type="EMBL" id="ARP82062.1"/>
    </source>
</evidence>
<dbReference type="KEGG" id="bgv:CAL12_15400"/>
<reference evidence="1 2" key="1">
    <citation type="submission" date="2017-05" db="EMBL/GenBank/DDBJ databases">
        <title>Complete and WGS of Bordetella genogroups.</title>
        <authorList>
            <person name="Spilker T."/>
            <person name="LiPuma J."/>
        </authorList>
    </citation>
    <scope>NUCLEOTIDE SEQUENCE [LARGE SCALE GENOMIC DNA]</scope>
    <source>
        <strain evidence="1 2">AU19157</strain>
    </source>
</reference>
<sequence length="120" mass="12495">MRVAALLWLWLTVIVAPVGATLHAMSHLAPRTGAVIATPAREPRAEAGATFGDQHGAAAHCHVCDEWQFLDHVLPSMAFTGDAPAPADSPSPLPLAMRLAVEAPWILARAPPGREPGGAA</sequence>
<accession>A0A1W6YLX5</accession>
<dbReference type="Proteomes" id="UP000194151">
    <property type="component" value="Chromosome"/>
</dbReference>
<evidence type="ECO:0000313" key="2">
    <source>
        <dbReference type="Proteomes" id="UP000194151"/>
    </source>
</evidence>
<dbReference type="EMBL" id="CP021108">
    <property type="protein sequence ID" value="ARP82062.1"/>
    <property type="molecule type" value="Genomic_DNA"/>
</dbReference>